<protein>
    <submittedName>
        <fullName evidence="1">Uncharacterized protein</fullName>
    </submittedName>
</protein>
<gene>
    <name evidence="1" type="primary">gb08303</name>
    <name evidence="1" type="ORF">PR202_gb08303</name>
</gene>
<evidence type="ECO:0000313" key="2">
    <source>
        <dbReference type="Proteomes" id="UP001054889"/>
    </source>
</evidence>
<proteinExistence type="predicted"/>
<comment type="caution">
    <text evidence="1">The sequence shown here is derived from an EMBL/GenBank/DDBJ whole genome shotgun (WGS) entry which is preliminary data.</text>
</comment>
<dbReference type="Proteomes" id="UP001054889">
    <property type="component" value="Unassembled WGS sequence"/>
</dbReference>
<organism evidence="1 2">
    <name type="scientific">Eleusine coracana subsp. coracana</name>
    <dbReference type="NCBI Taxonomy" id="191504"/>
    <lineage>
        <taxon>Eukaryota</taxon>
        <taxon>Viridiplantae</taxon>
        <taxon>Streptophyta</taxon>
        <taxon>Embryophyta</taxon>
        <taxon>Tracheophyta</taxon>
        <taxon>Spermatophyta</taxon>
        <taxon>Magnoliopsida</taxon>
        <taxon>Liliopsida</taxon>
        <taxon>Poales</taxon>
        <taxon>Poaceae</taxon>
        <taxon>PACMAD clade</taxon>
        <taxon>Chloridoideae</taxon>
        <taxon>Cynodonteae</taxon>
        <taxon>Eleusininae</taxon>
        <taxon>Eleusine</taxon>
    </lineage>
</organism>
<sequence>MPFQPGLPLRLLLPYLRRRPPPSRAPVRRRLFSFHVAASAAATESEEDAIIGRDAPLAPARVGLARGAAWVGLEAGQDKAELDRKASIEERFRVCHELLWQRRWQEMRDCLAELVSEHGEYSTDSSLCF</sequence>
<dbReference type="AlphaFoldDB" id="A0AAV5EDY6"/>
<dbReference type="EMBL" id="BQKI01000075">
    <property type="protein sequence ID" value="GJN20870.1"/>
    <property type="molecule type" value="Genomic_DNA"/>
</dbReference>
<evidence type="ECO:0000313" key="1">
    <source>
        <dbReference type="EMBL" id="GJN20870.1"/>
    </source>
</evidence>
<keyword evidence="2" id="KW-1185">Reference proteome</keyword>
<accession>A0AAV5EDY6</accession>
<reference evidence="1" key="2">
    <citation type="submission" date="2021-12" db="EMBL/GenBank/DDBJ databases">
        <title>Resequencing data analysis of finger millet.</title>
        <authorList>
            <person name="Hatakeyama M."/>
            <person name="Aluri S."/>
            <person name="Balachadran M.T."/>
            <person name="Sivarajan S.R."/>
            <person name="Poveda L."/>
            <person name="Shimizu-Inatsugi R."/>
            <person name="Schlapbach R."/>
            <person name="Sreeman S.M."/>
            <person name="Shimizu K.K."/>
        </authorList>
    </citation>
    <scope>NUCLEOTIDE SEQUENCE</scope>
</reference>
<name>A0AAV5EDY6_ELECO</name>
<reference evidence="1" key="1">
    <citation type="journal article" date="2018" name="DNA Res.">
        <title>Multiple hybrid de novo genome assembly of finger millet, an orphan allotetraploid crop.</title>
        <authorList>
            <person name="Hatakeyama M."/>
            <person name="Aluri S."/>
            <person name="Balachadran M.T."/>
            <person name="Sivarajan S.R."/>
            <person name="Patrignani A."/>
            <person name="Gruter S."/>
            <person name="Poveda L."/>
            <person name="Shimizu-Inatsugi R."/>
            <person name="Baeten J."/>
            <person name="Francoijs K.J."/>
            <person name="Nataraja K.N."/>
            <person name="Reddy Y.A.N."/>
            <person name="Phadnis S."/>
            <person name="Ravikumar R.L."/>
            <person name="Schlapbach R."/>
            <person name="Sreeman S.M."/>
            <person name="Shimizu K.K."/>
        </authorList>
    </citation>
    <scope>NUCLEOTIDE SEQUENCE</scope>
</reference>